<gene>
    <name evidence="1" type="ORF">DFJ65_0580</name>
</gene>
<accession>A0A3D9UXS8</accession>
<protein>
    <recommendedName>
        <fullName evidence="3">PKD domain-containing protein</fullName>
    </recommendedName>
</protein>
<comment type="caution">
    <text evidence="1">The sequence shown here is derived from an EMBL/GenBank/DDBJ whole genome shotgun (WGS) entry which is preliminary data.</text>
</comment>
<organism evidence="1 2">
    <name type="scientific">Calidifontibacter indicus</name>
    <dbReference type="NCBI Taxonomy" id="419650"/>
    <lineage>
        <taxon>Bacteria</taxon>
        <taxon>Bacillati</taxon>
        <taxon>Actinomycetota</taxon>
        <taxon>Actinomycetes</taxon>
        <taxon>Micrococcales</taxon>
        <taxon>Dermacoccaceae</taxon>
        <taxon>Calidifontibacter</taxon>
    </lineage>
</organism>
<evidence type="ECO:0000313" key="2">
    <source>
        <dbReference type="Proteomes" id="UP000256253"/>
    </source>
</evidence>
<evidence type="ECO:0008006" key="3">
    <source>
        <dbReference type="Google" id="ProtNLM"/>
    </source>
</evidence>
<evidence type="ECO:0000313" key="1">
    <source>
        <dbReference type="EMBL" id="REF29621.1"/>
    </source>
</evidence>
<keyword evidence="2" id="KW-1185">Reference proteome</keyword>
<reference evidence="1 2" key="1">
    <citation type="submission" date="2018-08" db="EMBL/GenBank/DDBJ databases">
        <title>Sequencing the genomes of 1000 actinobacteria strains.</title>
        <authorList>
            <person name="Klenk H.-P."/>
        </authorList>
    </citation>
    <scope>NUCLEOTIDE SEQUENCE [LARGE SCALE GENOMIC DNA]</scope>
    <source>
        <strain evidence="1 2">DSM 22967</strain>
    </source>
</reference>
<dbReference type="EMBL" id="QTUA01000001">
    <property type="protein sequence ID" value="REF29621.1"/>
    <property type="molecule type" value="Genomic_DNA"/>
</dbReference>
<dbReference type="AlphaFoldDB" id="A0A3D9UXS8"/>
<dbReference type="Proteomes" id="UP000256253">
    <property type="component" value="Unassembled WGS sequence"/>
</dbReference>
<sequence length="305" mass="32155">MSATATVLMIAVTSLGGLIQHPGTVAGGTPKCKGIVCTQNTGGGTYAGKTEAQTRALPPRGEAKYATAGKQVTKVVPYEYVTILACGNNTVTSTVEVGCTSAYQTCTDANAPGPYSIIFRRLLIPEPDVTKVWERVGTTCWPNAVPNNTARPQLTMAMIKSQWEHTPFAKPTVATQPVGGATLVTLPVYFQLQYPAAGFQPNEINTVTLLGHQVRIKPTFKHNVFTFGDGSTSGTTQSGGGTYPDGDIKHAYDKRGRYTTSVATTYGGQYSVDGGGWADIPGAITVSGPTSTIEVVTTKNELVNQ</sequence>
<name>A0A3D9UXS8_9MICO</name>
<proteinExistence type="predicted"/>